<organism evidence="2 3">
    <name type="scientific">Popillia japonica</name>
    <name type="common">Japanese beetle</name>
    <dbReference type="NCBI Taxonomy" id="7064"/>
    <lineage>
        <taxon>Eukaryota</taxon>
        <taxon>Metazoa</taxon>
        <taxon>Ecdysozoa</taxon>
        <taxon>Arthropoda</taxon>
        <taxon>Hexapoda</taxon>
        <taxon>Insecta</taxon>
        <taxon>Pterygota</taxon>
        <taxon>Neoptera</taxon>
        <taxon>Endopterygota</taxon>
        <taxon>Coleoptera</taxon>
        <taxon>Polyphaga</taxon>
        <taxon>Scarabaeiformia</taxon>
        <taxon>Scarabaeidae</taxon>
        <taxon>Rutelinae</taxon>
        <taxon>Popillia</taxon>
    </lineage>
</organism>
<sequence length="137" mass="15534">MKGKHCIKNEIGNPLLRARERWVFFCLPTDGFGSNSARVEASTKTASKHRQHGCDSYRNAKLSTQVSWGQQMRSTLKMKGKHCIKNEIGGPLLRARKRWIFFCLATDRFGSNSARVEASTKTASKHRQHSRKAKLST</sequence>
<proteinExistence type="predicted"/>
<reference evidence="2 3" key="1">
    <citation type="journal article" date="2024" name="BMC Genomics">
        <title>De novo assembly and annotation of Popillia japonica's genome with initial clues to its potential as an invasive pest.</title>
        <authorList>
            <person name="Cucini C."/>
            <person name="Boschi S."/>
            <person name="Funari R."/>
            <person name="Cardaioli E."/>
            <person name="Iannotti N."/>
            <person name="Marturano G."/>
            <person name="Paoli F."/>
            <person name="Bruttini M."/>
            <person name="Carapelli A."/>
            <person name="Frati F."/>
            <person name="Nardi F."/>
        </authorList>
    </citation>
    <scope>NUCLEOTIDE SEQUENCE [LARGE SCALE GENOMIC DNA]</scope>
    <source>
        <strain evidence="2">DMR45628</strain>
    </source>
</reference>
<evidence type="ECO:0000313" key="2">
    <source>
        <dbReference type="EMBL" id="KAK9710071.1"/>
    </source>
</evidence>
<feature type="compositionally biased region" description="Basic residues" evidence="1">
    <location>
        <begin position="123"/>
        <end position="137"/>
    </location>
</feature>
<comment type="caution">
    <text evidence="2">The sequence shown here is derived from an EMBL/GenBank/DDBJ whole genome shotgun (WGS) entry which is preliminary data.</text>
</comment>
<dbReference type="AlphaFoldDB" id="A0AAW1JZF1"/>
<dbReference type="Proteomes" id="UP001458880">
    <property type="component" value="Unassembled WGS sequence"/>
</dbReference>
<dbReference type="EMBL" id="JASPKY010000298">
    <property type="protein sequence ID" value="KAK9710071.1"/>
    <property type="molecule type" value="Genomic_DNA"/>
</dbReference>
<keyword evidence="3" id="KW-1185">Reference proteome</keyword>
<accession>A0AAW1JZF1</accession>
<gene>
    <name evidence="2" type="ORF">QE152_g26226</name>
</gene>
<protein>
    <submittedName>
        <fullName evidence="2">Uncharacterized protein</fullName>
    </submittedName>
</protein>
<name>A0AAW1JZF1_POPJA</name>
<evidence type="ECO:0000313" key="3">
    <source>
        <dbReference type="Proteomes" id="UP001458880"/>
    </source>
</evidence>
<evidence type="ECO:0000256" key="1">
    <source>
        <dbReference type="SAM" id="MobiDB-lite"/>
    </source>
</evidence>
<feature type="region of interest" description="Disordered" evidence="1">
    <location>
        <begin position="115"/>
        <end position="137"/>
    </location>
</feature>